<dbReference type="GO" id="GO:0016491">
    <property type="term" value="F:oxidoreductase activity"/>
    <property type="evidence" value="ECO:0007669"/>
    <property type="project" value="InterPro"/>
</dbReference>
<dbReference type="AlphaFoldDB" id="A0A4V1D1F3"/>
<dbReference type="InterPro" id="IPR036249">
    <property type="entry name" value="Thioredoxin-like_sf"/>
</dbReference>
<dbReference type="InterPro" id="IPR013766">
    <property type="entry name" value="Thioredoxin_domain"/>
</dbReference>
<dbReference type="Pfam" id="PF00578">
    <property type="entry name" value="AhpC-TSA"/>
    <property type="match status" value="1"/>
</dbReference>
<dbReference type="PANTHER" id="PTHR42852:SF6">
    <property type="entry name" value="THIOL:DISULFIDE INTERCHANGE PROTEIN DSBE"/>
    <property type="match status" value="1"/>
</dbReference>
<keyword evidence="8" id="KW-1185">Reference proteome</keyword>
<reference evidence="7 8" key="1">
    <citation type="submission" date="2019-02" db="EMBL/GenBank/DDBJ databases">
        <title>Isolation and identification of novel species under the genus Muribaculum.</title>
        <authorList>
            <person name="Miyake S."/>
            <person name="Ding Y."/>
            <person name="Low A."/>
            <person name="Soh M."/>
            <person name="Seedorf H."/>
        </authorList>
    </citation>
    <scope>NUCLEOTIDE SEQUENCE [LARGE SCALE GENOMIC DNA]</scope>
    <source>
        <strain evidence="7 8">TLL-A4</strain>
    </source>
</reference>
<dbReference type="PANTHER" id="PTHR42852">
    <property type="entry name" value="THIOL:DISULFIDE INTERCHANGE PROTEIN DSBE"/>
    <property type="match status" value="1"/>
</dbReference>
<dbReference type="GO" id="GO:0017004">
    <property type="term" value="P:cytochrome complex assembly"/>
    <property type="evidence" value="ECO:0007669"/>
    <property type="project" value="UniProtKB-KW"/>
</dbReference>
<accession>A0A4V1D1F3</accession>
<dbReference type="EMBL" id="CP039393">
    <property type="protein sequence ID" value="QCD35007.1"/>
    <property type="molecule type" value="Genomic_DNA"/>
</dbReference>
<keyword evidence="2" id="KW-0201">Cytochrome c-type biogenesis</keyword>
<dbReference type="InterPro" id="IPR025380">
    <property type="entry name" value="DUF4369"/>
</dbReference>
<dbReference type="Gene3D" id="3.40.30.10">
    <property type="entry name" value="Glutaredoxin"/>
    <property type="match status" value="1"/>
</dbReference>
<feature type="chain" id="PRO_5020797221" evidence="5">
    <location>
        <begin position="24"/>
        <end position="345"/>
    </location>
</feature>
<evidence type="ECO:0000259" key="6">
    <source>
        <dbReference type="PROSITE" id="PS51352"/>
    </source>
</evidence>
<dbReference type="InterPro" id="IPR017937">
    <property type="entry name" value="Thioredoxin_CS"/>
</dbReference>
<dbReference type="InterPro" id="IPR000866">
    <property type="entry name" value="AhpC/TSA"/>
</dbReference>
<keyword evidence="5" id="KW-0732">Signal</keyword>
<dbReference type="KEGG" id="mgod:E7746_03485"/>
<dbReference type="InterPro" id="IPR050553">
    <property type="entry name" value="Thioredoxin_ResA/DsbE_sf"/>
</dbReference>
<dbReference type="Proteomes" id="UP000297031">
    <property type="component" value="Chromosome"/>
</dbReference>
<dbReference type="PROSITE" id="PS00194">
    <property type="entry name" value="THIOREDOXIN_1"/>
    <property type="match status" value="1"/>
</dbReference>
<evidence type="ECO:0000256" key="1">
    <source>
        <dbReference type="ARBA" id="ARBA00004196"/>
    </source>
</evidence>
<dbReference type="CDD" id="cd02966">
    <property type="entry name" value="TlpA_like_family"/>
    <property type="match status" value="1"/>
</dbReference>
<proteinExistence type="predicted"/>
<organism evidence="7 8">
    <name type="scientific">Muribaculum gordoncarteri</name>
    <dbReference type="NCBI Taxonomy" id="2530390"/>
    <lineage>
        <taxon>Bacteria</taxon>
        <taxon>Pseudomonadati</taxon>
        <taxon>Bacteroidota</taxon>
        <taxon>Bacteroidia</taxon>
        <taxon>Bacteroidales</taxon>
        <taxon>Muribaculaceae</taxon>
        <taxon>Muribaculum</taxon>
    </lineage>
</organism>
<evidence type="ECO:0000256" key="5">
    <source>
        <dbReference type="SAM" id="SignalP"/>
    </source>
</evidence>
<feature type="signal peptide" evidence="5">
    <location>
        <begin position="1"/>
        <end position="23"/>
    </location>
</feature>
<dbReference type="Pfam" id="PF14289">
    <property type="entry name" value="DUF4369"/>
    <property type="match status" value="1"/>
</dbReference>
<gene>
    <name evidence="7" type="ORF">E7746_03485</name>
</gene>
<dbReference type="PROSITE" id="PS51352">
    <property type="entry name" value="THIOREDOXIN_2"/>
    <property type="match status" value="1"/>
</dbReference>
<evidence type="ECO:0000256" key="2">
    <source>
        <dbReference type="ARBA" id="ARBA00022748"/>
    </source>
</evidence>
<keyword evidence="3" id="KW-1015">Disulfide bond</keyword>
<keyword evidence="4" id="KW-0676">Redox-active center</keyword>
<feature type="domain" description="Thioredoxin" evidence="6">
    <location>
        <begin position="203"/>
        <end position="342"/>
    </location>
</feature>
<name>A0A4V1D1F3_9BACT</name>
<evidence type="ECO:0000256" key="3">
    <source>
        <dbReference type="ARBA" id="ARBA00023157"/>
    </source>
</evidence>
<protein>
    <submittedName>
        <fullName evidence="7">AhpC/TSA family protein</fullName>
    </submittedName>
</protein>
<dbReference type="GO" id="GO:0016209">
    <property type="term" value="F:antioxidant activity"/>
    <property type="evidence" value="ECO:0007669"/>
    <property type="project" value="InterPro"/>
</dbReference>
<sequence>MRSKLLACGAVLLAISCSQNKPAGGDYSVSANVGDEANGKMAYIVNYDNGDLLDSAVVADGKVFLKGTIDSPVLARLIVGGQRSRTLVVEQGDIVLDDEAMPSGTPLNQLFADFRHNEDSVGIAYGDADSDSLRAAIYNDFQVMSDKFVADNNDNPVGYYVLLSRAYDFSSEELDSVLALYPSFGEYKRISDLVDMKKRAAATAAGNRYVDFTIEGDSAQSLSDYVGNGKYTLVDFWASWCGPCRREMPVIKELYEEFGSKGLQVLGVAVWDEKDASVKAIEQLELPWPQILNAQTVPTDIYGISGIPHIMLIDPEGVIVARGMQGDSLRKVVRETMANYTPVAK</sequence>
<dbReference type="RefSeq" id="WP_136409846.1">
    <property type="nucleotide sequence ID" value="NZ_CP039393.1"/>
</dbReference>
<evidence type="ECO:0000313" key="8">
    <source>
        <dbReference type="Proteomes" id="UP000297031"/>
    </source>
</evidence>
<dbReference type="SUPFAM" id="SSF52833">
    <property type="entry name" value="Thioredoxin-like"/>
    <property type="match status" value="1"/>
</dbReference>
<dbReference type="OrthoDB" id="9794348at2"/>
<evidence type="ECO:0000256" key="4">
    <source>
        <dbReference type="ARBA" id="ARBA00023284"/>
    </source>
</evidence>
<dbReference type="PROSITE" id="PS51257">
    <property type="entry name" value="PROKAR_LIPOPROTEIN"/>
    <property type="match status" value="1"/>
</dbReference>
<dbReference type="GO" id="GO:0030313">
    <property type="term" value="C:cell envelope"/>
    <property type="evidence" value="ECO:0007669"/>
    <property type="project" value="UniProtKB-SubCell"/>
</dbReference>
<evidence type="ECO:0000313" key="7">
    <source>
        <dbReference type="EMBL" id="QCD35007.1"/>
    </source>
</evidence>
<comment type="subcellular location">
    <subcellularLocation>
        <location evidence="1">Cell envelope</location>
    </subcellularLocation>
</comment>